<feature type="domain" description="DUF1540" evidence="1">
    <location>
        <begin position="5"/>
        <end position="42"/>
    </location>
</feature>
<proteinExistence type="predicted"/>
<evidence type="ECO:0000313" key="2">
    <source>
        <dbReference type="EMBL" id="GAA6268225.1"/>
    </source>
</evidence>
<reference evidence="2 3" key="1">
    <citation type="submission" date="2024-04" db="EMBL/GenBank/DDBJ databases">
        <title>Defined microbial consortia suppress multidrug-resistant proinflammatory Enterobacteriaceae via ecological control.</title>
        <authorList>
            <person name="Furuichi M."/>
            <person name="Kawaguchi T."/>
            <person name="Pust M."/>
            <person name="Yasuma K."/>
            <person name="Plichta D."/>
            <person name="Hasegawa N."/>
            <person name="Ohya T."/>
            <person name="Bhattarai S."/>
            <person name="Sasajima S."/>
            <person name="Aoto Y."/>
            <person name="Tuganbaev T."/>
            <person name="Yaginuma M."/>
            <person name="Ueda M."/>
            <person name="Okahashi N."/>
            <person name="Amafuji K."/>
            <person name="Kiridooshi Y."/>
            <person name="Sugita K."/>
            <person name="Strazar M."/>
            <person name="Skelly A."/>
            <person name="Suda W."/>
            <person name="Hattori M."/>
            <person name="Nakamoto N."/>
            <person name="Caballero S."/>
            <person name="Norman J."/>
            <person name="Olle B."/>
            <person name="Tanoue T."/>
            <person name="Arita M."/>
            <person name="Bucci V."/>
            <person name="Atarashi K."/>
            <person name="Xavier R."/>
            <person name="Honda K."/>
        </authorList>
    </citation>
    <scope>NUCLEOTIDE SEQUENCE [LARGE SCALE GENOMIC DNA]</scope>
    <source>
        <strain evidence="3">f13</strain>
    </source>
</reference>
<dbReference type="InterPro" id="IPR011437">
    <property type="entry name" value="DUF1540"/>
</dbReference>
<accession>A0ABQ0AW14</accession>
<protein>
    <submittedName>
        <fullName evidence="2">DUF1540 domain-containing protein</fullName>
    </submittedName>
</protein>
<dbReference type="Proteomes" id="UP001600894">
    <property type="component" value="Unassembled WGS sequence"/>
</dbReference>
<evidence type="ECO:0000313" key="3">
    <source>
        <dbReference type="Proteomes" id="UP001600894"/>
    </source>
</evidence>
<dbReference type="Pfam" id="PF07561">
    <property type="entry name" value="DUF1540"/>
    <property type="match status" value="2"/>
</dbReference>
<name>A0ABQ0AW14_9FIRM</name>
<feature type="domain" description="DUF1540" evidence="1">
    <location>
        <begin position="63"/>
        <end position="101"/>
    </location>
</feature>
<organism evidence="2 3">
    <name type="scientific">Enterocloster alcoholdehydrogenati</name>
    <dbReference type="NCBI Taxonomy" id="2547410"/>
    <lineage>
        <taxon>Bacteria</taxon>
        <taxon>Bacillati</taxon>
        <taxon>Bacillota</taxon>
        <taxon>Clostridia</taxon>
        <taxon>Lachnospirales</taxon>
        <taxon>Lachnospiraceae</taxon>
        <taxon>Enterocloster</taxon>
    </lineage>
</organism>
<dbReference type="RefSeq" id="WP_176254695.1">
    <property type="nucleotide sequence ID" value="NZ_BAABXL010000001.1"/>
</dbReference>
<comment type="caution">
    <text evidence="2">The sequence shown here is derived from an EMBL/GenBank/DDBJ whole genome shotgun (WGS) entry which is preliminary data.</text>
</comment>
<keyword evidence="3" id="KW-1185">Reference proteome</keyword>
<evidence type="ECO:0000259" key="1">
    <source>
        <dbReference type="Pfam" id="PF07561"/>
    </source>
</evidence>
<sequence length="104" mass="11206">MTKLECSVENCVHNADQCCCRGSILVDGHGARDAEGTCCASFEENRGGVFKNLFKTPESRLEVDCDAVNCAYNEDCCCTASGISIRGNGACDCENTQCATYKDR</sequence>
<dbReference type="EMBL" id="BAABXL010000001">
    <property type="protein sequence ID" value="GAA6268225.1"/>
    <property type="molecule type" value="Genomic_DNA"/>
</dbReference>
<gene>
    <name evidence="2" type="ORF">F130042H8_12850</name>
</gene>